<evidence type="ECO:0000256" key="8">
    <source>
        <dbReference type="ARBA" id="ARBA00023136"/>
    </source>
</evidence>
<evidence type="ECO:0000259" key="12">
    <source>
        <dbReference type="SMART" id="SM00382"/>
    </source>
</evidence>
<dbReference type="EC" id="7.1.2.2" evidence="11"/>
<dbReference type="InterPro" id="IPR036121">
    <property type="entry name" value="ATPase_F1/V1/A1_a/bsu_N_sf"/>
</dbReference>
<reference evidence="13 14" key="1">
    <citation type="submission" date="2021-03" db="EMBL/GenBank/DDBJ databases">
        <title>Paenibacillus artemisicola MWE-103 whole genome sequence.</title>
        <authorList>
            <person name="Ham Y.J."/>
        </authorList>
    </citation>
    <scope>NUCLEOTIDE SEQUENCE [LARGE SCALE GENOMIC DNA]</scope>
    <source>
        <strain evidence="13 14">MWE-103</strain>
    </source>
</reference>
<accession>A0ABS3WK19</accession>
<evidence type="ECO:0000256" key="3">
    <source>
        <dbReference type="ARBA" id="ARBA00022448"/>
    </source>
</evidence>
<keyword evidence="3 11" id="KW-0813">Transport</keyword>
<dbReference type="Gene3D" id="2.40.10.170">
    <property type="match status" value="1"/>
</dbReference>
<keyword evidence="9 11" id="KW-0139">CF(1)</keyword>
<dbReference type="CDD" id="cd18110">
    <property type="entry name" value="ATP-synt_F1_beta_C"/>
    <property type="match status" value="1"/>
</dbReference>
<keyword evidence="14" id="KW-1185">Reference proteome</keyword>
<comment type="subcellular location">
    <subcellularLocation>
        <location evidence="11">Cell membrane</location>
        <topology evidence="11">Peripheral membrane protein</topology>
    </subcellularLocation>
    <subcellularLocation>
        <location evidence="1">Membrane</location>
    </subcellularLocation>
</comment>
<evidence type="ECO:0000256" key="7">
    <source>
        <dbReference type="ARBA" id="ARBA00023065"/>
    </source>
</evidence>
<keyword evidence="8 11" id="KW-0472">Membrane</keyword>
<keyword evidence="11" id="KW-1003">Cell membrane</keyword>
<dbReference type="RefSeq" id="WP_208851222.1">
    <property type="nucleotide sequence ID" value="NZ_JAGGDJ010000069.1"/>
</dbReference>
<evidence type="ECO:0000256" key="9">
    <source>
        <dbReference type="ARBA" id="ARBA00023196"/>
    </source>
</evidence>
<dbReference type="Pfam" id="PF22919">
    <property type="entry name" value="ATP-synt_VA_C"/>
    <property type="match status" value="1"/>
</dbReference>
<evidence type="ECO:0000313" key="14">
    <source>
        <dbReference type="Proteomes" id="UP000670947"/>
    </source>
</evidence>
<evidence type="ECO:0000256" key="4">
    <source>
        <dbReference type="ARBA" id="ARBA00022741"/>
    </source>
</evidence>
<dbReference type="Gene3D" id="3.40.50.300">
    <property type="entry name" value="P-loop containing nucleotide triphosphate hydrolases"/>
    <property type="match status" value="1"/>
</dbReference>
<dbReference type="Proteomes" id="UP000670947">
    <property type="component" value="Unassembled WGS sequence"/>
</dbReference>
<sequence length="472" mass="50972">MSKGHVVQVTGPVVDIAFENGHLPEILNAIKIERKAQNPGEVDINLTVEVATHLGDNLVRCVAMSSTDGLVRGTEAVDTGNAITVPVGPATLGRVFNVLGDPIDNNGDVDRSIANPIHRQAPPFEELSTQQEILETGIKVIDLMAPYSKGGKIGLFGGAGVGKTVTMQELIHNIAQEHGGISVFAGVGERTREGNDLYHEMSDSGVIAKTAMVFGQMNEPPGARLRVALTGLTMAEYFRDVEGRDVLLFVDNIFRFTQAGSEVSALLGRMPSAVGYQPTLATEMGQLQERITSTKKGSVTSIQAIYVPADDYTDPAPATAFAHLDATTNLERNIAAMGIFPAVDPLASSSRILTPEILGEEHYQVAQSVKKLLQRYKELLDIIAILGMDELSEEDKLIVIRARRIQLFLSQPLHVAEAFNGMPGLYVPVKETVRSFKEILEGKHDNLPEPAFHNVGTIEDAVAKAQKLAQEV</sequence>
<dbReference type="SUPFAM" id="SSF52540">
    <property type="entry name" value="P-loop containing nucleoside triphosphate hydrolases"/>
    <property type="match status" value="1"/>
</dbReference>
<dbReference type="InterPro" id="IPR000194">
    <property type="entry name" value="ATPase_F1/V1/A1_a/bsu_nucl-bd"/>
</dbReference>
<comment type="caution">
    <text evidence="13">The sequence shown here is derived from an EMBL/GenBank/DDBJ whole genome shotgun (WGS) entry which is preliminary data.</text>
</comment>
<dbReference type="SUPFAM" id="SSF47917">
    <property type="entry name" value="C-terminal domain of alpha and beta subunits of F1 ATP synthase"/>
    <property type="match status" value="1"/>
</dbReference>
<dbReference type="HAMAP" id="MF_01347">
    <property type="entry name" value="ATP_synth_beta_bact"/>
    <property type="match status" value="1"/>
</dbReference>
<dbReference type="InterPro" id="IPR024034">
    <property type="entry name" value="ATPase_F1/V1_b/a_C"/>
</dbReference>
<dbReference type="Gene3D" id="1.10.1140.10">
    <property type="entry name" value="Bovine Mitochondrial F1-atpase, Atp Synthase Beta Chain, Chain D, domain 3"/>
    <property type="match status" value="1"/>
</dbReference>
<dbReference type="CDD" id="cd18115">
    <property type="entry name" value="ATP-synt_F1_beta_N"/>
    <property type="match status" value="1"/>
</dbReference>
<dbReference type="InterPro" id="IPR003593">
    <property type="entry name" value="AAA+_ATPase"/>
</dbReference>
<keyword evidence="4 11" id="KW-0547">Nucleotide-binding</keyword>
<dbReference type="PANTHER" id="PTHR15184">
    <property type="entry name" value="ATP SYNTHASE"/>
    <property type="match status" value="1"/>
</dbReference>
<evidence type="ECO:0000313" key="13">
    <source>
        <dbReference type="EMBL" id="MBO7748683.1"/>
    </source>
</evidence>
<evidence type="ECO:0000256" key="1">
    <source>
        <dbReference type="ARBA" id="ARBA00004370"/>
    </source>
</evidence>
<dbReference type="SMART" id="SM00382">
    <property type="entry name" value="AAA"/>
    <property type="match status" value="1"/>
</dbReference>
<comment type="similarity">
    <text evidence="2 11">Belongs to the ATPase alpha/beta chains family.</text>
</comment>
<dbReference type="InterPro" id="IPR020003">
    <property type="entry name" value="ATPase_a/bsu_AS"/>
</dbReference>
<keyword evidence="5 11" id="KW-0067">ATP-binding</keyword>
<keyword evidence="7 11" id="KW-0406">Ion transport</keyword>
<keyword evidence="6 11" id="KW-1278">Translocase</keyword>
<feature type="domain" description="AAA+ ATPase" evidence="12">
    <location>
        <begin position="149"/>
        <end position="413"/>
    </location>
</feature>
<keyword evidence="11" id="KW-0375">Hydrogen ion transport</keyword>
<evidence type="ECO:0000256" key="2">
    <source>
        <dbReference type="ARBA" id="ARBA00008936"/>
    </source>
</evidence>
<evidence type="ECO:0000256" key="11">
    <source>
        <dbReference type="HAMAP-Rule" id="MF_01347"/>
    </source>
</evidence>
<dbReference type="SUPFAM" id="SSF50615">
    <property type="entry name" value="N-terminal domain of alpha and beta subunits of F1 ATP synthase"/>
    <property type="match status" value="1"/>
</dbReference>
<dbReference type="PROSITE" id="PS00152">
    <property type="entry name" value="ATPASE_ALPHA_BETA"/>
    <property type="match status" value="1"/>
</dbReference>
<comment type="catalytic activity">
    <reaction evidence="11">
        <text>ATP + H2O + 4 H(+)(in) = ADP + phosphate + 5 H(+)(out)</text>
        <dbReference type="Rhea" id="RHEA:57720"/>
        <dbReference type="ChEBI" id="CHEBI:15377"/>
        <dbReference type="ChEBI" id="CHEBI:15378"/>
        <dbReference type="ChEBI" id="CHEBI:30616"/>
        <dbReference type="ChEBI" id="CHEBI:43474"/>
        <dbReference type="ChEBI" id="CHEBI:456216"/>
        <dbReference type="EC" id="7.1.2.2"/>
    </reaction>
</comment>
<dbReference type="CDD" id="cd01133">
    <property type="entry name" value="F1-ATPase_beta_CD"/>
    <property type="match status" value="1"/>
</dbReference>
<dbReference type="InterPro" id="IPR027417">
    <property type="entry name" value="P-loop_NTPase"/>
</dbReference>
<protein>
    <recommendedName>
        <fullName evidence="11">ATP synthase subunit beta</fullName>
        <ecNumber evidence="11">7.1.2.2</ecNumber>
    </recommendedName>
    <alternativeName>
        <fullName evidence="11">ATP synthase F1 sector subunit beta</fullName>
    </alternativeName>
    <alternativeName>
        <fullName evidence="11">F-ATPase subunit beta</fullName>
    </alternativeName>
</protein>
<dbReference type="Pfam" id="PF02874">
    <property type="entry name" value="ATP-synt_ab_N"/>
    <property type="match status" value="1"/>
</dbReference>
<dbReference type="InterPro" id="IPR050053">
    <property type="entry name" value="ATPase_alpha/beta_chains"/>
</dbReference>
<evidence type="ECO:0000256" key="10">
    <source>
        <dbReference type="ARBA" id="ARBA00023310"/>
    </source>
</evidence>
<organism evidence="13 14">
    <name type="scientific">Paenibacillus artemisiicola</name>
    <dbReference type="NCBI Taxonomy" id="1172618"/>
    <lineage>
        <taxon>Bacteria</taxon>
        <taxon>Bacillati</taxon>
        <taxon>Bacillota</taxon>
        <taxon>Bacilli</taxon>
        <taxon>Bacillales</taxon>
        <taxon>Paenibacillaceae</taxon>
        <taxon>Paenibacillus</taxon>
    </lineage>
</organism>
<evidence type="ECO:0000256" key="5">
    <source>
        <dbReference type="ARBA" id="ARBA00022840"/>
    </source>
</evidence>
<dbReference type="InterPro" id="IPR004100">
    <property type="entry name" value="ATPase_F1/V1/A1_a/bsu_N"/>
</dbReference>
<keyword evidence="10 11" id="KW-0066">ATP synthesis</keyword>
<evidence type="ECO:0000256" key="6">
    <source>
        <dbReference type="ARBA" id="ARBA00022967"/>
    </source>
</evidence>
<dbReference type="NCBIfam" id="TIGR01039">
    <property type="entry name" value="atpD"/>
    <property type="match status" value="1"/>
</dbReference>
<comment type="function">
    <text evidence="11">Produces ATP from ADP in the presence of a proton gradient across the membrane. The catalytic sites are hosted primarily by the beta subunits.</text>
</comment>
<dbReference type="InterPro" id="IPR005722">
    <property type="entry name" value="ATP_synth_F1_bsu"/>
</dbReference>
<feature type="binding site" evidence="11">
    <location>
        <begin position="157"/>
        <end position="164"/>
    </location>
    <ligand>
        <name>ATP</name>
        <dbReference type="ChEBI" id="CHEBI:30616"/>
    </ligand>
</feature>
<gene>
    <name evidence="11 13" type="primary">atpD</name>
    <name evidence="13" type="ORF">I8J29_31385</name>
</gene>
<dbReference type="InterPro" id="IPR055190">
    <property type="entry name" value="ATP-synt_VA_C"/>
</dbReference>
<dbReference type="Pfam" id="PF00006">
    <property type="entry name" value="ATP-synt_ab"/>
    <property type="match status" value="1"/>
</dbReference>
<dbReference type="EMBL" id="JAGGDJ010000069">
    <property type="protein sequence ID" value="MBO7748683.1"/>
    <property type="molecule type" value="Genomic_DNA"/>
</dbReference>
<dbReference type="PANTHER" id="PTHR15184:SF71">
    <property type="entry name" value="ATP SYNTHASE SUBUNIT BETA, MITOCHONDRIAL"/>
    <property type="match status" value="1"/>
</dbReference>
<proteinExistence type="inferred from homology"/>
<name>A0ABS3WK19_9BACL</name>